<proteinExistence type="predicted"/>
<dbReference type="AlphaFoldDB" id="A0AAU8GAR4"/>
<name>A0AAU8GAR4_9CHLR</name>
<gene>
    <name evidence="2" type="ORF">ABV300_08340</name>
</gene>
<feature type="domain" description="Transcription factor zinc-finger" evidence="1">
    <location>
        <begin position="3"/>
        <end position="42"/>
    </location>
</feature>
<dbReference type="Pfam" id="PF13453">
    <property type="entry name" value="Zn_ribbon_TFIIB"/>
    <property type="match status" value="2"/>
</dbReference>
<sequence>MMRCPHDQSELRGVAAACHYGLPLQLDQCPECGGIWFDESELFRARQGEAARLEALDEASLAQPTAEVRRDLACPRDGTRLQRFTDRHFPREIILERCPACRGLWLNRGHFRGYQRFREKKFTDSIENLDLKPSEELKRLAAEHRQGNSTKTMRKLGEFLSTPMGPGEAPSAEAERAVNTFMSILMTLLRVVVLRG</sequence>
<organism evidence="2">
    <name type="scientific">Dehalogenimonas sp. 4OHTPN</name>
    <dbReference type="NCBI Taxonomy" id="3166643"/>
    <lineage>
        <taxon>Bacteria</taxon>
        <taxon>Bacillati</taxon>
        <taxon>Chloroflexota</taxon>
        <taxon>Dehalococcoidia</taxon>
        <taxon>Dehalococcoidales</taxon>
        <taxon>Dehalococcoidaceae</taxon>
        <taxon>Dehalogenimonas</taxon>
    </lineage>
</organism>
<evidence type="ECO:0000313" key="2">
    <source>
        <dbReference type="EMBL" id="XCH33146.1"/>
    </source>
</evidence>
<protein>
    <submittedName>
        <fullName evidence="2">Zf-TFIIB domain-containing protein</fullName>
    </submittedName>
</protein>
<feature type="domain" description="Transcription factor zinc-finger" evidence="1">
    <location>
        <begin position="74"/>
        <end position="110"/>
    </location>
</feature>
<accession>A0AAU8GAR4</accession>
<dbReference type="EMBL" id="CP159307">
    <property type="protein sequence ID" value="XCH33146.1"/>
    <property type="molecule type" value="Genomic_DNA"/>
</dbReference>
<evidence type="ECO:0000259" key="1">
    <source>
        <dbReference type="Pfam" id="PF13453"/>
    </source>
</evidence>
<reference evidence="2" key="1">
    <citation type="submission" date="2024-06" db="EMBL/GenBank/DDBJ databases">
        <title>A Novel Isolate, Dehalogenimonas sp. Strain 4OHTPN, Dechlorinates Aromatic 4 Hydroxy chlorothalonil by a Novel Reductive Dehalogenase.</title>
        <authorList>
            <person name="Liu G."/>
        </authorList>
    </citation>
    <scope>NUCLEOTIDE SEQUENCE</scope>
    <source>
        <strain evidence="2">4OHTPN</strain>
    </source>
</reference>
<dbReference type="InterPro" id="IPR027392">
    <property type="entry name" value="TF_Znf"/>
</dbReference>
<dbReference type="RefSeq" id="WP_353714394.1">
    <property type="nucleotide sequence ID" value="NZ_CP159307.1"/>
</dbReference>